<evidence type="ECO:0000313" key="2">
    <source>
        <dbReference type="Proteomes" id="UP001250858"/>
    </source>
</evidence>
<dbReference type="RefSeq" id="WP_309548138.1">
    <property type="nucleotide sequence ID" value="NZ_CP133762.1"/>
</dbReference>
<dbReference type="EMBL" id="CP133762">
    <property type="protein sequence ID" value="WMX44653.1"/>
    <property type="molecule type" value="Genomic_DNA"/>
</dbReference>
<proteinExistence type="predicted"/>
<dbReference type="Proteomes" id="UP001250858">
    <property type="component" value="Chromosome"/>
</dbReference>
<reference evidence="1 2" key="1">
    <citation type="submission" date="2023-09" db="EMBL/GenBank/DDBJ databases">
        <title>Complete genome of Streptomyces roseicoloratus T14.</title>
        <authorList>
            <person name="Bashizi T."/>
            <person name="Kim M.-J."/>
            <person name="Lee G."/>
            <person name="Tagele S.B."/>
            <person name="Shin J.-H."/>
        </authorList>
    </citation>
    <scope>NUCLEOTIDE SEQUENCE [LARGE SCALE GENOMIC DNA]</scope>
    <source>
        <strain evidence="1 2">T14</strain>
    </source>
</reference>
<organism evidence="1 2">
    <name type="scientific">Streptomyces roseicoloratus</name>
    <dbReference type="NCBI Taxonomy" id="2508722"/>
    <lineage>
        <taxon>Bacteria</taxon>
        <taxon>Bacillati</taxon>
        <taxon>Actinomycetota</taxon>
        <taxon>Actinomycetes</taxon>
        <taxon>Kitasatosporales</taxon>
        <taxon>Streptomycetaceae</taxon>
        <taxon>Streptomyces</taxon>
    </lineage>
</organism>
<gene>
    <name evidence="1" type="ORF">RGF97_06955</name>
</gene>
<accession>A0ABY9RSI7</accession>
<keyword evidence="2" id="KW-1185">Reference proteome</keyword>
<evidence type="ECO:0000313" key="1">
    <source>
        <dbReference type="EMBL" id="WMX44653.1"/>
    </source>
</evidence>
<name>A0ABY9RSI7_9ACTN</name>
<protein>
    <submittedName>
        <fullName evidence="1">Uncharacterized protein</fullName>
    </submittedName>
</protein>
<sequence>MLASSGGGHCAEGNALKALGGSLSELIFMDAHQVKRVDGVLKAKIKPVCTNFQTNYSPENFVPGIQADKGGA</sequence>